<dbReference type="AlphaFoldDB" id="A0A081B671"/>
<keyword evidence="1" id="KW-0812">Transmembrane</keyword>
<organism evidence="2 3">
    <name type="scientific">Tepidicaulis marinus</name>
    <dbReference type="NCBI Taxonomy" id="1333998"/>
    <lineage>
        <taxon>Bacteria</taxon>
        <taxon>Pseudomonadati</taxon>
        <taxon>Pseudomonadota</taxon>
        <taxon>Alphaproteobacteria</taxon>
        <taxon>Hyphomicrobiales</taxon>
        <taxon>Parvibaculaceae</taxon>
        <taxon>Tepidicaulis</taxon>
    </lineage>
</organism>
<dbReference type="Proteomes" id="UP000028702">
    <property type="component" value="Unassembled WGS sequence"/>
</dbReference>
<feature type="transmembrane region" description="Helical" evidence="1">
    <location>
        <begin position="56"/>
        <end position="76"/>
    </location>
</feature>
<accession>A0A081B671</accession>
<evidence type="ECO:0000313" key="3">
    <source>
        <dbReference type="Proteomes" id="UP000028702"/>
    </source>
</evidence>
<reference evidence="2 3" key="1">
    <citation type="submission" date="2014-07" db="EMBL/GenBank/DDBJ databases">
        <title>Tepidicaulis marinum gen. nov., sp. nov., a novel marine bacterium denitrifying nitrate to nitrous oxide strictly under microaerobic conditions.</title>
        <authorList>
            <person name="Takeuchi M."/>
            <person name="Yamagishi T."/>
            <person name="Kamagata Y."/>
            <person name="Oshima K."/>
            <person name="Hattori M."/>
            <person name="Katayama T."/>
            <person name="Hanada S."/>
            <person name="Tamaki H."/>
            <person name="Marumo K."/>
            <person name="Maeda H."/>
            <person name="Nedachi M."/>
            <person name="Iwasaki W."/>
            <person name="Suwa Y."/>
            <person name="Sakata S."/>
        </authorList>
    </citation>
    <scope>NUCLEOTIDE SEQUENCE [LARGE SCALE GENOMIC DNA]</scope>
    <source>
        <strain evidence="2 3">MA2</strain>
    </source>
</reference>
<keyword evidence="3" id="KW-1185">Reference proteome</keyword>
<feature type="transmembrane region" description="Helical" evidence="1">
    <location>
        <begin position="26"/>
        <end position="44"/>
    </location>
</feature>
<proteinExistence type="predicted"/>
<sequence>MTGRGTLDRAFATFNPAFSPLIGQRFLLVFIAVLFFNPASYGFVDWKVSLMPWDTPSALGSAVGILCALAVSGIAWQEQTYYRYDQERLPKKGGARV</sequence>
<evidence type="ECO:0000313" key="2">
    <source>
        <dbReference type="EMBL" id="GAK43539.1"/>
    </source>
</evidence>
<gene>
    <name evidence="2" type="ORF">M2A_0038</name>
</gene>
<evidence type="ECO:0000256" key="1">
    <source>
        <dbReference type="SAM" id="Phobius"/>
    </source>
</evidence>
<protein>
    <submittedName>
        <fullName evidence="2">Cytochrome oxidase subunit I</fullName>
    </submittedName>
</protein>
<comment type="caution">
    <text evidence="2">The sequence shown here is derived from an EMBL/GenBank/DDBJ whole genome shotgun (WGS) entry which is preliminary data.</text>
</comment>
<keyword evidence="1" id="KW-0472">Membrane</keyword>
<name>A0A081B671_9HYPH</name>
<keyword evidence="1" id="KW-1133">Transmembrane helix</keyword>
<dbReference type="EMBL" id="BBIO01000001">
    <property type="protein sequence ID" value="GAK43539.1"/>
    <property type="molecule type" value="Genomic_DNA"/>
</dbReference>